<gene>
    <name evidence="3" type="ORF">L602_001000000690</name>
</gene>
<dbReference type="Gene3D" id="2.60.40.380">
    <property type="entry name" value="Purple acid phosphatase-like, N-terminal"/>
    <property type="match status" value="1"/>
</dbReference>
<dbReference type="EMBL" id="VLJN01000002">
    <property type="protein sequence ID" value="TWG88870.1"/>
    <property type="molecule type" value="Genomic_DNA"/>
</dbReference>
<dbReference type="Proteomes" id="UP000318141">
    <property type="component" value="Unassembled WGS sequence"/>
</dbReference>
<comment type="caution">
    <text evidence="3">The sequence shown here is derived from an EMBL/GenBank/DDBJ whole genome shotgun (WGS) entry which is preliminary data.</text>
</comment>
<keyword evidence="4" id="KW-1185">Reference proteome</keyword>
<dbReference type="OrthoDB" id="327733at2"/>
<evidence type="ECO:0000313" key="4">
    <source>
        <dbReference type="Proteomes" id="UP000318141"/>
    </source>
</evidence>
<sequence length="533" mass="58672">MTRSTYPRRRFLIHTGVLGLGTTLGLGACGSDDPEAPAVIVPDSERPKLTDGIQIGDVGDGRAVIWARADRAARLRVEYDTTDRFANPRQVLGPSVTAASDYTGRIELTGLPAGESIFLRVAYDNVDNPRATGVVVPGQFRTMPRADANRPVRFVWGGDVAGQGWGINTEFGGMRIFEAMRRRSPDFFLHSGDTIYADGPIQAEVSAEGGRVWKNIVTPQVAKVAETLDEYRGRYRYNLLDDNVRRFSAEVPQIWQWDDHEVTNNWSPSKDLSADTRYTEKNIATLVARATQAFREYAPIRLADGAQPQTIHRKIGYGPLLDVFVLDMRSYRGPNTANLQTTEGAETAFLGNAQIDWLVNALKQSQATWKVIAADMPIGLWVADGKDASGNTRWEAVANGDNGVALGRELEIARLLRDIKGVPNVVWLTADVHYCAAHYYDPAQARFTDFAPFWEFVAGPLNAGTFGPNTLDATFGPQLVFQKAPPAGQSNLSPFSGYQFFGEVNIDPRTRELTVDLRDLDGVSQFSRTLGAV</sequence>
<dbReference type="InterPro" id="IPR038607">
    <property type="entry name" value="PhoD-like_sf"/>
</dbReference>
<dbReference type="Gene3D" id="3.60.21.70">
    <property type="entry name" value="PhoD-like phosphatase"/>
    <property type="match status" value="1"/>
</dbReference>
<evidence type="ECO:0000259" key="1">
    <source>
        <dbReference type="Pfam" id="PF09423"/>
    </source>
</evidence>
<feature type="domain" description="PhoD-like phosphatase metallophosphatase" evidence="1">
    <location>
        <begin position="155"/>
        <end position="517"/>
    </location>
</feature>
<proteinExistence type="predicted"/>
<dbReference type="InterPro" id="IPR018946">
    <property type="entry name" value="PhoD-like_MPP"/>
</dbReference>
<accession>A0A562BVP8</accession>
<dbReference type="SUPFAM" id="SSF56300">
    <property type="entry name" value="Metallo-dependent phosphatases"/>
    <property type="match status" value="1"/>
</dbReference>
<name>A0A562BVP8_9BURK</name>
<dbReference type="InterPro" id="IPR006311">
    <property type="entry name" value="TAT_signal"/>
</dbReference>
<dbReference type="PANTHER" id="PTHR43606">
    <property type="entry name" value="PHOSPHATASE, PUTATIVE (AFU_ORTHOLOGUE AFUA_6G08710)-RELATED"/>
    <property type="match status" value="1"/>
</dbReference>
<evidence type="ECO:0000313" key="3">
    <source>
        <dbReference type="EMBL" id="TWG88870.1"/>
    </source>
</evidence>
<dbReference type="InterPro" id="IPR052900">
    <property type="entry name" value="Phospholipid_Metab_Enz"/>
</dbReference>
<feature type="domain" description="Phospholipase D N-terminal" evidence="2">
    <location>
        <begin position="52"/>
        <end position="129"/>
    </location>
</feature>
<evidence type="ECO:0000259" key="2">
    <source>
        <dbReference type="Pfam" id="PF16655"/>
    </source>
</evidence>
<dbReference type="InterPro" id="IPR032093">
    <property type="entry name" value="PhoD_N"/>
</dbReference>
<dbReference type="InterPro" id="IPR029052">
    <property type="entry name" value="Metallo-depent_PP-like"/>
</dbReference>
<dbReference type="PROSITE" id="PS51318">
    <property type="entry name" value="TAT"/>
    <property type="match status" value="1"/>
</dbReference>
<dbReference type="Pfam" id="PF16655">
    <property type="entry name" value="PhoD_N"/>
    <property type="match status" value="1"/>
</dbReference>
<organism evidence="3 4">
    <name type="scientific">Cupriavidus gilardii J11</name>
    <dbReference type="NCBI Taxonomy" id="936133"/>
    <lineage>
        <taxon>Bacteria</taxon>
        <taxon>Pseudomonadati</taxon>
        <taxon>Pseudomonadota</taxon>
        <taxon>Betaproteobacteria</taxon>
        <taxon>Burkholderiales</taxon>
        <taxon>Burkholderiaceae</taxon>
        <taxon>Cupriavidus</taxon>
    </lineage>
</organism>
<dbReference type="PROSITE" id="PS51257">
    <property type="entry name" value="PROKAR_LIPOPROTEIN"/>
    <property type="match status" value="1"/>
</dbReference>
<dbReference type="CDD" id="cd07389">
    <property type="entry name" value="MPP_PhoD"/>
    <property type="match status" value="1"/>
</dbReference>
<dbReference type="Pfam" id="PF09423">
    <property type="entry name" value="PhoD"/>
    <property type="match status" value="1"/>
</dbReference>
<protein>
    <submittedName>
        <fullName evidence="3">Alkaline phosphatase D</fullName>
    </submittedName>
</protein>
<dbReference type="AlphaFoldDB" id="A0A562BVP8"/>
<dbReference type="PANTHER" id="PTHR43606:SF1">
    <property type="entry name" value="PHOD-LIKE PHOSPHATASE METALLOPHOSPHATASE DOMAIN-CONTAINING PROTEIN"/>
    <property type="match status" value="1"/>
</dbReference>
<reference evidence="3 4" key="1">
    <citation type="submission" date="2019-07" db="EMBL/GenBank/DDBJ databases">
        <title>Genome sequencing of lignin-degrading bacterial isolates.</title>
        <authorList>
            <person name="Gladden J."/>
        </authorList>
    </citation>
    <scope>NUCLEOTIDE SEQUENCE [LARGE SCALE GENOMIC DNA]</scope>
    <source>
        <strain evidence="3 4">J11</strain>
    </source>
</reference>